<sequence length="154" mass="15839">MSTSDHDRWMGVCLDAAEEAARTGDFPNGACVVVGQQVIAVSGSEAAGGADPTAHAEVSSLRNAAASGRLSPGATLFTTLEPCAMCLHSAAVAGVREIVFACKRSDVGDAAYVSNLGATALAEQLLQPLILTHHGDPKGRIAKLITTFLSRDPH</sequence>
<dbReference type="InterPro" id="IPR016193">
    <property type="entry name" value="Cytidine_deaminase-like"/>
</dbReference>
<dbReference type="GO" id="GO:0052717">
    <property type="term" value="F:tRNA-specific adenosine-34 deaminase activity"/>
    <property type="evidence" value="ECO:0007669"/>
    <property type="project" value="UniProtKB-EC"/>
</dbReference>
<reference evidence="2" key="1">
    <citation type="submission" date="2018-05" db="EMBL/GenBank/DDBJ databases">
        <authorList>
            <person name="Lanie J.A."/>
            <person name="Ng W.-L."/>
            <person name="Kazmierczak K.M."/>
            <person name="Andrzejewski T.M."/>
            <person name="Davidsen T.M."/>
            <person name="Wayne K.J."/>
            <person name="Tettelin H."/>
            <person name="Glass J.I."/>
            <person name="Rusch D."/>
            <person name="Podicherti R."/>
            <person name="Tsui H.-C.T."/>
            <person name="Winkler M.E."/>
        </authorList>
    </citation>
    <scope>NUCLEOTIDE SEQUENCE</scope>
</reference>
<dbReference type="GO" id="GO:0002100">
    <property type="term" value="P:tRNA wobble adenosine to inosine editing"/>
    <property type="evidence" value="ECO:0007669"/>
    <property type="project" value="InterPro"/>
</dbReference>
<dbReference type="PROSITE" id="PS51747">
    <property type="entry name" value="CYT_DCMP_DEAMINASES_2"/>
    <property type="match status" value="1"/>
</dbReference>
<dbReference type="GO" id="GO:0046872">
    <property type="term" value="F:metal ion binding"/>
    <property type="evidence" value="ECO:0007669"/>
    <property type="project" value="UniProtKB-KW"/>
</dbReference>
<proteinExistence type="predicted"/>
<name>A0A381ZV24_9ZZZZ</name>
<dbReference type="Pfam" id="PF00383">
    <property type="entry name" value="dCMP_cyt_deam_1"/>
    <property type="match status" value="1"/>
</dbReference>
<dbReference type="PANTHER" id="PTHR11079:SF162">
    <property type="entry name" value="RIBOFLAVIN BIOSYNTHESIS PROTEIN PYRD, CHLOROPLASTIC"/>
    <property type="match status" value="1"/>
</dbReference>
<feature type="domain" description="CMP/dCMP-type deaminase" evidence="1">
    <location>
        <begin position="4"/>
        <end position="115"/>
    </location>
</feature>
<gene>
    <name evidence="2" type="ORF">METZ01_LOCUS145960</name>
</gene>
<dbReference type="AlphaFoldDB" id="A0A381ZV24"/>
<dbReference type="InterPro" id="IPR002125">
    <property type="entry name" value="CMP_dCMP_dom"/>
</dbReference>
<evidence type="ECO:0000313" key="2">
    <source>
        <dbReference type="EMBL" id="SVA93106.1"/>
    </source>
</evidence>
<dbReference type="SUPFAM" id="SSF53927">
    <property type="entry name" value="Cytidine deaminase-like"/>
    <property type="match status" value="1"/>
</dbReference>
<dbReference type="EMBL" id="UINC01022779">
    <property type="protein sequence ID" value="SVA93106.1"/>
    <property type="molecule type" value="Genomic_DNA"/>
</dbReference>
<accession>A0A381ZV24</accession>
<organism evidence="2">
    <name type="scientific">marine metagenome</name>
    <dbReference type="NCBI Taxonomy" id="408172"/>
    <lineage>
        <taxon>unclassified sequences</taxon>
        <taxon>metagenomes</taxon>
        <taxon>ecological metagenomes</taxon>
    </lineage>
</organism>
<dbReference type="CDD" id="cd01285">
    <property type="entry name" value="nucleoside_deaminase"/>
    <property type="match status" value="1"/>
</dbReference>
<dbReference type="PANTHER" id="PTHR11079">
    <property type="entry name" value="CYTOSINE DEAMINASE FAMILY MEMBER"/>
    <property type="match status" value="1"/>
</dbReference>
<dbReference type="Gene3D" id="3.40.140.10">
    <property type="entry name" value="Cytidine Deaminase, domain 2"/>
    <property type="match status" value="1"/>
</dbReference>
<protein>
    <recommendedName>
        <fullName evidence="1">CMP/dCMP-type deaminase domain-containing protein</fullName>
    </recommendedName>
</protein>
<evidence type="ECO:0000259" key="1">
    <source>
        <dbReference type="PROSITE" id="PS51747"/>
    </source>
</evidence>